<dbReference type="Gene3D" id="3.30.1330.40">
    <property type="entry name" value="RutC-like"/>
    <property type="match status" value="1"/>
</dbReference>
<dbReference type="SUPFAM" id="SSF55298">
    <property type="entry name" value="YjgF-like"/>
    <property type="match status" value="1"/>
</dbReference>
<evidence type="ECO:0000313" key="2">
    <source>
        <dbReference type="EMBL" id="KAA2256359.1"/>
    </source>
</evidence>
<dbReference type="RefSeq" id="WP_149852548.1">
    <property type="nucleotide sequence ID" value="NZ_VUOB01000052.1"/>
</dbReference>
<dbReference type="InterPro" id="IPR035959">
    <property type="entry name" value="RutC-like_sf"/>
</dbReference>
<dbReference type="CDD" id="cd00448">
    <property type="entry name" value="YjgF_YER057c_UK114_family"/>
    <property type="match status" value="1"/>
</dbReference>
<protein>
    <submittedName>
        <fullName evidence="2">RidA family protein</fullName>
    </submittedName>
</protein>
<dbReference type="Pfam" id="PF01042">
    <property type="entry name" value="Ribonuc_L-PSP"/>
    <property type="match status" value="1"/>
</dbReference>
<dbReference type="FunFam" id="3.30.1330.40:FF:000001">
    <property type="entry name" value="L-PSP family endoribonuclease"/>
    <property type="match status" value="1"/>
</dbReference>
<dbReference type="OrthoDB" id="8684161at2"/>
<accession>A0A5B2X0H2</accession>
<dbReference type="InterPro" id="IPR006056">
    <property type="entry name" value="RidA"/>
</dbReference>
<reference evidence="2 3" key="2">
    <citation type="submission" date="2019-09" db="EMBL/GenBank/DDBJ databases">
        <authorList>
            <person name="Jin C."/>
        </authorList>
    </citation>
    <scope>NUCLEOTIDE SEQUENCE [LARGE SCALE GENOMIC DNA]</scope>
    <source>
        <strain evidence="2 3">AN110305</strain>
    </source>
</reference>
<dbReference type="PANTHER" id="PTHR11803:SF39">
    <property type="entry name" value="2-IMINOBUTANOATE_2-IMINOPROPANOATE DEAMINASE"/>
    <property type="match status" value="1"/>
</dbReference>
<dbReference type="InterPro" id="IPR006175">
    <property type="entry name" value="YjgF/YER057c/UK114"/>
</dbReference>
<organism evidence="2 3">
    <name type="scientific">Solihabitans fulvus</name>
    <dbReference type="NCBI Taxonomy" id="1892852"/>
    <lineage>
        <taxon>Bacteria</taxon>
        <taxon>Bacillati</taxon>
        <taxon>Actinomycetota</taxon>
        <taxon>Actinomycetes</taxon>
        <taxon>Pseudonocardiales</taxon>
        <taxon>Pseudonocardiaceae</taxon>
        <taxon>Solihabitans</taxon>
    </lineage>
</organism>
<evidence type="ECO:0000256" key="1">
    <source>
        <dbReference type="ARBA" id="ARBA00010552"/>
    </source>
</evidence>
<dbReference type="PANTHER" id="PTHR11803">
    <property type="entry name" value="2-IMINOBUTANOATE/2-IMINOPROPANOATE DEAMINASE RIDA"/>
    <property type="match status" value="1"/>
</dbReference>
<dbReference type="GO" id="GO:0005829">
    <property type="term" value="C:cytosol"/>
    <property type="evidence" value="ECO:0007669"/>
    <property type="project" value="TreeGrafter"/>
</dbReference>
<name>A0A5B2X0H2_9PSEU</name>
<comment type="caution">
    <text evidence="2">The sequence shown here is derived from an EMBL/GenBank/DDBJ whole genome shotgun (WGS) entry which is preliminary data.</text>
</comment>
<dbReference type="NCBIfam" id="TIGR00004">
    <property type="entry name" value="Rid family detoxifying hydrolase"/>
    <property type="match status" value="1"/>
</dbReference>
<comment type="similarity">
    <text evidence="1">Belongs to the RutC family.</text>
</comment>
<evidence type="ECO:0000313" key="3">
    <source>
        <dbReference type="Proteomes" id="UP000323454"/>
    </source>
</evidence>
<dbReference type="GO" id="GO:0019239">
    <property type="term" value="F:deaminase activity"/>
    <property type="evidence" value="ECO:0007669"/>
    <property type="project" value="TreeGrafter"/>
</dbReference>
<sequence length="127" mass="13430">MPKIAISTDKAPAPVAAYSQAVRKGNILQLAGQVGIDAATDETVAGGVGEQTRQTMRNIETVLKEAGATFDDVVMMRVYLTDKAHFDAMNEAYSEFVAAPFPGRTTVYVGLPGDLLVEIDALAVLGD</sequence>
<dbReference type="AlphaFoldDB" id="A0A5B2X0H2"/>
<proteinExistence type="inferred from homology"/>
<keyword evidence="3" id="KW-1185">Reference proteome</keyword>
<reference evidence="2 3" key="1">
    <citation type="submission" date="2019-09" db="EMBL/GenBank/DDBJ databases">
        <title>Goodfellowia gen. nov., a new genus of the Pseudonocardineae related to Actinoalloteichus, containing Goodfellowia coeruleoviolacea gen. nov., comb. nov. gen. nov., comb. nov.</title>
        <authorList>
            <person name="Labeda D."/>
        </authorList>
    </citation>
    <scope>NUCLEOTIDE SEQUENCE [LARGE SCALE GENOMIC DNA]</scope>
    <source>
        <strain evidence="2 3">AN110305</strain>
    </source>
</reference>
<dbReference type="EMBL" id="VUOB01000052">
    <property type="protein sequence ID" value="KAA2256359.1"/>
    <property type="molecule type" value="Genomic_DNA"/>
</dbReference>
<dbReference type="Proteomes" id="UP000323454">
    <property type="component" value="Unassembled WGS sequence"/>
</dbReference>
<gene>
    <name evidence="2" type="ORF">F0L68_26625</name>
</gene>